<keyword evidence="2" id="KW-1185">Reference proteome</keyword>
<name>A0ABW4FL79_9PSEU</name>
<reference evidence="2" key="1">
    <citation type="journal article" date="2019" name="Int. J. Syst. Evol. Microbiol.">
        <title>The Global Catalogue of Microorganisms (GCM) 10K type strain sequencing project: providing services to taxonomists for standard genome sequencing and annotation.</title>
        <authorList>
            <consortium name="The Broad Institute Genomics Platform"/>
            <consortium name="The Broad Institute Genome Sequencing Center for Infectious Disease"/>
            <person name="Wu L."/>
            <person name="Ma J."/>
        </authorList>
    </citation>
    <scope>NUCLEOTIDE SEQUENCE [LARGE SCALE GENOMIC DNA]</scope>
    <source>
        <strain evidence="2">JCM 12165</strain>
    </source>
</reference>
<protein>
    <submittedName>
        <fullName evidence="1">Uncharacterized protein</fullName>
    </submittedName>
</protein>
<comment type="caution">
    <text evidence="1">The sequence shown here is derived from an EMBL/GenBank/DDBJ whole genome shotgun (WGS) entry which is preliminary data.</text>
</comment>
<dbReference type="EMBL" id="JBHUCP010000009">
    <property type="protein sequence ID" value="MFD1530983.1"/>
    <property type="molecule type" value="Genomic_DNA"/>
</dbReference>
<accession>A0ABW4FL79</accession>
<sequence>MAIDTAGVGDASSDVRWPATVHGYAREVPAAFKAVTEAVFRPDPRVLWPHEPGVHDATAAAR</sequence>
<evidence type="ECO:0000313" key="1">
    <source>
        <dbReference type="EMBL" id="MFD1530983.1"/>
    </source>
</evidence>
<dbReference type="Proteomes" id="UP001597145">
    <property type="component" value="Unassembled WGS sequence"/>
</dbReference>
<dbReference type="RefSeq" id="WP_343971081.1">
    <property type="nucleotide sequence ID" value="NZ_BAAAJG010000002.1"/>
</dbReference>
<proteinExistence type="predicted"/>
<evidence type="ECO:0000313" key="2">
    <source>
        <dbReference type="Proteomes" id="UP001597145"/>
    </source>
</evidence>
<organism evidence="1 2">
    <name type="scientific">Pseudonocardia aurantiaca</name>
    <dbReference type="NCBI Taxonomy" id="75290"/>
    <lineage>
        <taxon>Bacteria</taxon>
        <taxon>Bacillati</taxon>
        <taxon>Actinomycetota</taxon>
        <taxon>Actinomycetes</taxon>
        <taxon>Pseudonocardiales</taxon>
        <taxon>Pseudonocardiaceae</taxon>
        <taxon>Pseudonocardia</taxon>
    </lineage>
</organism>
<gene>
    <name evidence="1" type="ORF">ACFSCY_16190</name>
</gene>